<accession>A0ACC0MPT4</accession>
<dbReference type="Proteomes" id="UP001062846">
    <property type="component" value="Chromosome 8"/>
</dbReference>
<comment type="caution">
    <text evidence="1">The sequence shown here is derived from an EMBL/GenBank/DDBJ whole genome shotgun (WGS) entry which is preliminary data.</text>
</comment>
<reference evidence="1" key="1">
    <citation type="submission" date="2022-02" db="EMBL/GenBank/DDBJ databases">
        <title>Plant Genome Project.</title>
        <authorList>
            <person name="Zhang R.-G."/>
        </authorList>
    </citation>
    <scope>NUCLEOTIDE SEQUENCE</scope>
    <source>
        <strain evidence="1">AT1</strain>
    </source>
</reference>
<keyword evidence="2" id="KW-1185">Reference proteome</keyword>
<name>A0ACC0MPT4_RHOML</name>
<protein>
    <submittedName>
        <fullName evidence="1">Uncharacterized protein</fullName>
    </submittedName>
</protein>
<evidence type="ECO:0000313" key="1">
    <source>
        <dbReference type="EMBL" id="KAI8542975.1"/>
    </source>
</evidence>
<dbReference type="EMBL" id="CM046395">
    <property type="protein sequence ID" value="KAI8542975.1"/>
    <property type="molecule type" value="Genomic_DNA"/>
</dbReference>
<evidence type="ECO:0000313" key="2">
    <source>
        <dbReference type="Proteomes" id="UP001062846"/>
    </source>
</evidence>
<organism evidence="1 2">
    <name type="scientific">Rhododendron molle</name>
    <name type="common">Chinese azalea</name>
    <name type="synonym">Azalea mollis</name>
    <dbReference type="NCBI Taxonomy" id="49168"/>
    <lineage>
        <taxon>Eukaryota</taxon>
        <taxon>Viridiplantae</taxon>
        <taxon>Streptophyta</taxon>
        <taxon>Embryophyta</taxon>
        <taxon>Tracheophyta</taxon>
        <taxon>Spermatophyta</taxon>
        <taxon>Magnoliopsida</taxon>
        <taxon>eudicotyledons</taxon>
        <taxon>Gunneridae</taxon>
        <taxon>Pentapetalae</taxon>
        <taxon>asterids</taxon>
        <taxon>Ericales</taxon>
        <taxon>Ericaceae</taxon>
        <taxon>Ericoideae</taxon>
        <taxon>Rhodoreae</taxon>
        <taxon>Rhododendron</taxon>
    </lineage>
</organism>
<gene>
    <name evidence="1" type="ORF">RHMOL_Rhmol08G0182300</name>
</gene>
<proteinExistence type="predicted"/>
<sequence length="103" mass="11414">MVLRNCKGEVLDGYSSLVNASSAIQGEALAIRLACHLITTNQISQDIIESDNKMVIKLCSTENVPPWECAALVKDIRLLSFNFDGEFSWVPRACNKASHWVAF</sequence>